<comment type="caution">
    <text evidence="2">The sequence shown here is derived from an EMBL/GenBank/DDBJ whole genome shotgun (WGS) entry which is preliminary data.</text>
</comment>
<organism evidence="2">
    <name type="scientific">marine sediment metagenome</name>
    <dbReference type="NCBI Taxonomy" id="412755"/>
    <lineage>
        <taxon>unclassified sequences</taxon>
        <taxon>metagenomes</taxon>
        <taxon>ecological metagenomes</taxon>
    </lineage>
</organism>
<evidence type="ECO:0000256" key="1">
    <source>
        <dbReference type="SAM" id="MobiDB-lite"/>
    </source>
</evidence>
<feature type="non-terminal residue" evidence="2">
    <location>
        <position position="1"/>
    </location>
</feature>
<name>X1ADF6_9ZZZZ</name>
<evidence type="ECO:0000313" key="2">
    <source>
        <dbReference type="EMBL" id="GAG79964.1"/>
    </source>
</evidence>
<dbReference type="EMBL" id="BART01011038">
    <property type="protein sequence ID" value="GAG79964.1"/>
    <property type="molecule type" value="Genomic_DNA"/>
</dbReference>
<accession>X1ADF6</accession>
<feature type="region of interest" description="Disordered" evidence="1">
    <location>
        <begin position="14"/>
        <end position="33"/>
    </location>
</feature>
<sequence length="33" mass="4096">NLLNHASRRIEDKTEREKFEDDWETKGYLSNWD</sequence>
<reference evidence="2" key="1">
    <citation type="journal article" date="2014" name="Front. Microbiol.">
        <title>High frequency of phylogenetically diverse reductive dehalogenase-homologous genes in deep subseafloor sedimentary metagenomes.</title>
        <authorList>
            <person name="Kawai M."/>
            <person name="Futagami T."/>
            <person name="Toyoda A."/>
            <person name="Takaki Y."/>
            <person name="Nishi S."/>
            <person name="Hori S."/>
            <person name="Arai W."/>
            <person name="Tsubouchi T."/>
            <person name="Morono Y."/>
            <person name="Uchiyama I."/>
            <person name="Ito T."/>
            <person name="Fujiyama A."/>
            <person name="Inagaki F."/>
            <person name="Takami H."/>
        </authorList>
    </citation>
    <scope>NUCLEOTIDE SEQUENCE</scope>
    <source>
        <strain evidence="2">Expedition CK06-06</strain>
    </source>
</reference>
<gene>
    <name evidence="2" type="ORF">S01H4_23701</name>
</gene>
<protein>
    <submittedName>
        <fullName evidence="2">Uncharacterized protein</fullName>
    </submittedName>
</protein>
<dbReference type="AlphaFoldDB" id="X1ADF6"/>
<proteinExistence type="predicted"/>